<dbReference type="AlphaFoldDB" id="A0A545TG52"/>
<keyword evidence="1" id="KW-0482">Metalloprotease</keyword>
<dbReference type="InterPro" id="IPR010799">
    <property type="entry name" value="MlrC_C"/>
</dbReference>
<keyword evidence="1" id="KW-0645">Protease</keyword>
<evidence type="ECO:0000313" key="5">
    <source>
        <dbReference type="Proteomes" id="UP000315252"/>
    </source>
</evidence>
<dbReference type="EMBL" id="VHSH01000008">
    <property type="protein sequence ID" value="TQV76214.1"/>
    <property type="molecule type" value="Genomic_DNA"/>
</dbReference>
<evidence type="ECO:0000256" key="1">
    <source>
        <dbReference type="PIRNR" id="PIRNR012702"/>
    </source>
</evidence>
<name>A0A545TG52_9PROT</name>
<dbReference type="GO" id="GO:0008237">
    <property type="term" value="F:metallopeptidase activity"/>
    <property type="evidence" value="ECO:0007669"/>
    <property type="project" value="UniProtKB-KW"/>
</dbReference>
<dbReference type="RefSeq" id="WP_142898477.1">
    <property type="nucleotide sequence ID" value="NZ_ML660059.1"/>
</dbReference>
<proteinExistence type="inferred from homology"/>
<dbReference type="PIRSF" id="PIRSF012702">
    <property type="entry name" value="UCP012702"/>
    <property type="match status" value="1"/>
</dbReference>
<feature type="domain" description="Microcystin LR degradation protein MlrC C-terminal" evidence="2">
    <location>
        <begin position="298"/>
        <end position="479"/>
    </location>
</feature>
<evidence type="ECO:0000259" key="3">
    <source>
        <dbReference type="Pfam" id="PF07364"/>
    </source>
</evidence>
<reference evidence="4 5" key="1">
    <citation type="submission" date="2019-06" db="EMBL/GenBank/DDBJ databases">
        <title>Whole genome sequence for Rhodospirillaceae sp. R148.</title>
        <authorList>
            <person name="Wang G."/>
        </authorList>
    </citation>
    <scope>NUCLEOTIDE SEQUENCE [LARGE SCALE GENOMIC DNA]</scope>
    <source>
        <strain evidence="4 5">R148</strain>
    </source>
</reference>
<keyword evidence="1" id="KW-0479">Metal-binding</keyword>
<accession>A0A545TG52</accession>
<comment type="cofactor">
    <cofactor evidence="1">
        <name>Zn(2+)</name>
        <dbReference type="ChEBI" id="CHEBI:29105"/>
    </cofactor>
    <text evidence="1">Binds 1 zinc ion per subunit.</text>
</comment>
<evidence type="ECO:0000313" key="4">
    <source>
        <dbReference type="EMBL" id="TQV76214.1"/>
    </source>
</evidence>
<dbReference type="Pfam" id="PF07364">
    <property type="entry name" value="DUF1485"/>
    <property type="match status" value="1"/>
</dbReference>
<comment type="similarity">
    <text evidence="1">Belongs to the peptidase M81 family.</text>
</comment>
<gene>
    <name evidence="4" type="ORF">FKG95_21505</name>
</gene>
<keyword evidence="1" id="KW-0378">Hydrolase</keyword>
<comment type="function">
    <text evidence="1">Involved in peptidolytic degradation of cyclic heptapeptide hepatotoxin microcystin (MC).</text>
</comment>
<dbReference type="GO" id="GO:0006508">
    <property type="term" value="P:proteolysis"/>
    <property type="evidence" value="ECO:0007669"/>
    <property type="project" value="UniProtKB-KW"/>
</dbReference>
<dbReference type="OrthoDB" id="9782658at2"/>
<keyword evidence="5" id="KW-1185">Reference proteome</keyword>
<dbReference type="Proteomes" id="UP000315252">
    <property type="component" value="Unassembled WGS sequence"/>
</dbReference>
<evidence type="ECO:0000259" key="2">
    <source>
        <dbReference type="Pfam" id="PF07171"/>
    </source>
</evidence>
<dbReference type="Pfam" id="PF07171">
    <property type="entry name" value="MlrC_C"/>
    <property type="match status" value="1"/>
</dbReference>
<comment type="caution">
    <text evidence="4">The sequence shown here is derived from an EMBL/GenBank/DDBJ whole genome shotgun (WGS) entry which is preliminary data.</text>
</comment>
<feature type="domain" description="Microcystin LR degradation protein MlrC N-terminal" evidence="3">
    <location>
        <begin position="2"/>
        <end position="288"/>
    </location>
</feature>
<protein>
    <recommendedName>
        <fullName evidence="1">Microcystinase C</fullName>
        <shortName evidence="1">MlrC</shortName>
    </recommendedName>
</protein>
<sequence length="496" mass="53419">MRILAAMMKHETNSFSPVKTDLARFEAWGLHLNEAVLDAYRGTNMPIAAYIELAERRGAELVTPVAAEAMPSGLVEREAYETLVEWILAPIEAGDIDAVFLDLHGAMTAEHLPDGEGHLLQRIREIAPDMPIAVTLDMHTNLTAAMVANCDVMIGYKSYPHTDMYDVGRQIAEVLWDKIEGRADPVMAWGPAPVLAQTLCMGSDDEPMKSLQEATRREEKATPILAATVFGGFPMVDVEHAGASVVTVADGDSAAAEACRDRLLSQVWSVHEDLVYEHRPVMAALKEAKERNVAPIVLLDHADNVGSGGTSDVMTVIKSVIDSGLQGVAVATVFDPEAAAQMHAGGEGAEITVDLGGKLAMPSLGLEGQPLRLTGKVLKVTDGRWIVRGPMYTGVEVNTGPTAVFETGGVKIVVTSVHHEPWDAGILSENGIDPLACRYILLKSRIHYRAGFAPLAKATYTLDGQGVTTSDNSILTYKNIRRPIYPLDPAESVEQA</sequence>
<dbReference type="InterPro" id="IPR009197">
    <property type="entry name" value="MlrC"/>
</dbReference>
<dbReference type="InterPro" id="IPR015995">
    <property type="entry name" value="MlrC_N"/>
</dbReference>
<dbReference type="GO" id="GO:0046872">
    <property type="term" value="F:metal ion binding"/>
    <property type="evidence" value="ECO:0007669"/>
    <property type="project" value="UniProtKB-KW"/>
</dbReference>
<organism evidence="4 5">
    <name type="scientific">Denitrobaculum tricleocarpae</name>
    <dbReference type="NCBI Taxonomy" id="2591009"/>
    <lineage>
        <taxon>Bacteria</taxon>
        <taxon>Pseudomonadati</taxon>
        <taxon>Pseudomonadota</taxon>
        <taxon>Alphaproteobacteria</taxon>
        <taxon>Rhodospirillales</taxon>
        <taxon>Rhodospirillaceae</taxon>
        <taxon>Denitrobaculum</taxon>
    </lineage>
</organism>